<dbReference type="RefSeq" id="WP_135876488.1">
    <property type="nucleotide sequence ID" value="NZ_SRSO01000007.1"/>
</dbReference>
<proteinExistence type="predicted"/>
<gene>
    <name evidence="1" type="ORF">EM932_07110</name>
</gene>
<evidence type="ECO:0000313" key="1">
    <source>
        <dbReference type="EMBL" id="TGV03434.1"/>
    </source>
</evidence>
<protein>
    <submittedName>
        <fullName evidence="1">6-bladed beta-propeller</fullName>
    </submittedName>
</protein>
<dbReference type="PROSITE" id="PS51257">
    <property type="entry name" value="PROKAR_LIPOPROTEIN"/>
    <property type="match status" value="1"/>
</dbReference>
<dbReference type="OrthoDB" id="815835at2"/>
<accession>A0A4V3P500</accession>
<organism evidence="1 2">
    <name type="scientific">Flavivirga rizhaonensis</name>
    <dbReference type="NCBI Taxonomy" id="2559571"/>
    <lineage>
        <taxon>Bacteria</taxon>
        <taxon>Pseudomonadati</taxon>
        <taxon>Bacteroidota</taxon>
        <taxon>Flavobacteriia</taxon>
        <taxon>Flavobacteriales</taxon>
        <taxon>Flavobacteriaceae</taxon>
        <taxon>Flavivirga</taxon>
    </lineage>
</organism>
<dbReference type="EMBL" id="SRSO01000007">
    <property type="protein sequence ID" value="TGV03434.1"/>
    <property type="molecule type" value="Genomic_DNA"/>
</dbReference>
<evidence type="ECO:0000313" key="2">
    <source>
        <dbReference type="Proteomes" id="UP000307602"/>
    </source>
</evidence>
<name>A0A4V3P500_9FLAO</name>
<sequence length="418" mass="49049">MKKLNTFIRLILLLTLVIGCDKNKKSPYKTIKMGAIKDSISIEIDKKIAIKNFCSFFKKQELIKLETTEASLVSSIAKIVKHKDNIYVFDWHTDYSVLCFNGKGKFKFKLKKLGKGPHEYFDYNYGDINDYTGDIELLANGHRHLIVYDSLGNFKEKIKIPYSSNSFCSLKDKRYFYKGYIENKEEDFNFRLYSTDNKCKNILAKYLPYKVSKDPEASSGYVYGFSKVKKGEYRFVEAFNDTIYKIDTTSFSSLYKLTFNGYERNKPYDFMYNNNKFGKKREWARKLKIPNLKTFYEFKDYIAGSYITNLEKSAYIKYFIYDKKNKTTLYNGYGVSFSNQISVSISEILPKITLNGMPATHISPDRIERSIKNLAIDLLYKNKKEEVRETLRSYFDYDGNITANPYIITYKPEKNEDK</sequence>
<dbReference type="Pfam" id="PF17170">
    <property type="entry name" value="DUF5128"/>
    <property type="match status" value="1"/>
</dbReference>
<dbReference type="Proteomes" id="UP000307602">
    <property type="component" value="Unassembled WGS sequence"/>
</dbReference>
<keyword evidence="2" id="KW-1185">Reference proteome</keyword>
<reference evidence="1 2" key="1">
    <citation type="submission" date="2019-04" db="EMBL/GenBank/DDBJ databases">
        <authorList>
            <person name="Liu A."/>
        </authorList>
    </citation>
    <scope>NUCLEOTIDE SEQUENCE [LARGE SCALE GENOMIC DNA]</scope>
    <source>
        <strain evidence="1 2">RZ03</strain>
    </source>
</reference>
<dbReference type="AlphaFoldDB" id="A0A4V3P500"/>
<comment type="caution">
    <text evidence="1">The sequence shown here is derived from an EMBL/GenBank/DDBJ whole genome shotgun (WGS) entry which is preliminary data.</text>
</comment>